<feature type="transmembrane region" description="Helical" evidence="6">
    <location>
        <begin position="413"/>
        <end position="434"/>
    </location>
</feature>
<organism evidence="7 8">
    <name type="scientific">Micrococcoides hystricis</name>
    <dbReference type="NCBI Taxonomy" id="1572761"/>
    <lineage>
        <taxon>Bacteria</taxon>
        <taxon>Bacillati</taxon>
        <taxon>Actinomycetota</taxon>
        <taxon>Actinomycetes</taxon>
        <taxon>Micrococcales</taxon>
        <taxon>Micrococcaceae</taxon>
        <taxon>Micrococcoides</taxon>
    </lineage>
</organism>
<dbReference type="PANTHER" id="PTHR30474:SF3">
    <property type="entry name" value="PEPTIDOGLYCAN GLYCOSYLTRANSFERASE RODA"/>
    <property type="match status" value="1"/>
</dbReference>
<evidence type="ECO:0000313" key="7">
    <source>
        <dbReference type="EMBL" id="MFC0582468.1"/>
    </source>
</evidence>
<gene>
    <name evidence="7" type="ORF">ACFFFR_08760</name>
</gene>
<dbReference type="Pfam" id="PF01098">
    <property type="entry name" value="FTSW_RODA_SPOVE"/>
    <property type="match status" value="1"/>
</dbReference>
<protein>
    <submittedName>
        <fullName evidence="7">FtsW/RodA/SpoVE family cell cycle protein</fullName>
    </submittedName>
</protein>
<proteinExistence type="predicted"/>
<feature type="transmembrane region" description="Helical" evidence="6">
    <location>
        <begin position="76"/>
        <end position="95"/>
    </location>
</feature>
<sequence length="464" mass="49800">MTAQATPAKKTPTKRNLELWLLFIGLVIAIGADFLTTISMKEEMDTAFYLQSIVLVAVALMLHIVVRSRLPYADPYLLPIVVTLNGLGITMIHRLDLVSGDSAATRQLLWTTVAALICAALIIAVRDYRLLDRYTYLFLVISAVLLVLPLIPGLGREEYGAKIWINLGFATFQPGEIAKITLAIFFASYLAANRHLILLAGKKVGKIQLPRFRDMAPIMIAWLISIGVLVMQRDLGSSILFFGLFLAMLYVATNRFSWIAIGLVLVAIGGVFAAQTMSHVQLRIEAWLNAFDPEVYNRMYGASHQVVQGLFGLASGGLSGTGLGAGRPDLISVANSDMIIAAFGEELGFIGLTAIIMLYVLFVTRAMRTALSVGADFGKLLAAGLGAVIALQCFVVIGGVTRLIPLTGLTTPFLAAGGSSLLANWIIVALLLMISHAGRRPVKAGLAPSTETAAQREVTASGVK</sequence>
<accession>A0ABV6PCA6</accession>
<keyword evidence="8" id="KW-1185">Reference proteome</keyword>
<dbReference type="Proteomes" id="UP001589862">
    <property type="component" value="Unassembled WGS sequence"/>
</dbReference>
<feature type="transmembrane region" description="Helical" evidence="6">
    <location>
        <begin position="134"/>
        <end position="151"/>
    </location>
</feature>
<keyword evidence="2 6" id="KW-0812">Transmembrane</keyword>
<feature type="transmembrane region" description="Helical" evidence="6">
    <location>
        <begin position="212"/>
        <end position="229"/>
    </location>
</feature>
<evidence type="ECO:0000313" key="8">
    <source>
        <dbReference type="Proteomes" id="UP001589862"/>
    </source>
</evidence>
<keyword evidence="4 6" id="KW-1133">Transmembrane helix</keyword>
<feature type="transmembrane region" description="Helical" evidence="6">
    <location>
        <begin position="347"/>
        <end position="368"/>
    </location>
</feature>
<comment type="subcellular location">
    <subcellularLocation>
        <location evidence="1">Membrane</location>
        <topology evidence="1">Multi-pass membrane protein</topology>
    </subcellularLocation>
</comment>
<feature type="transmembrane region" description="Helical" evidence="6">
    <location>
        <begin position="380"/>
        <end position="401"/>
    </location>
</feature>
<keyword evidence="5 6" id="KW-0472">Membrane</keyword>
<feature type="transmembrane region" description="Helical" evidence="6">
    <location>
        <begin position="107"/>
        <end position="125"/>
    </location>
</feature>
<feature type="transmembrane region" description="Helical" evidence="6">
    <location>
        <begin position="46"/>
        <end position="64"/>
    </location>
</feature>
<dbReference type="EMBL" id="JBHLUB010000030">
    <property type="protein sequence ID" value="MFC0582468.1"/>
    <property type="molecule type" value="Genomic_DNA"/>
</dbReference>
<name>A0ABV6PCA6_9MICC</name>
<keyword evidence="3" id="KW-0133">Cell shape</keyword>
<dbReference type="InterPro" id="IPR001182">
    <property type="entry name" value="FtsW/RodA"/>
</dbReference>
<dbReference type="RefSeq" id="WP_377459647.1">
    <property type="nucleotide sequence ID" value="NZ_JBHLUB010000030.1"/>
</dbReference>
<evidence type="ECO:0000256" key="6">
    <source>
        <dbReference type="SAM" id="Phobius"/>
    </source>
</evidence>
<evidence type="ECO:0000256" key="4">
    <source>
        <dbReference type="ARBA" id="ARBA00022989"/>
    </source>
</evidence>
<evidence type="ECO:0000256" key="5">
    <source>
        <dbReference type="ARBA" id="ARBA00023136"/>
    </source>
</evidence>
<comment type="caution">
    <text evidence="7">The sequence shown here is derived from an EMBL/GenBank/DDBJ whole genome shotgun (WGS) entry which is preliminary data.</text>
</comment>
<feature type="transmembrane region" description="Helical" evidence="6">
    <location>
        <begin position="259"/>
        <end position="278"/>
    </location>
</feature>
<evidence type="ECO:0000256" key="2">
    <source>
        <dbReference type="ARBA" id="ARBA00022692"/>
    </source>
</evidence>
<evidence type="ECO:0000256" key="3">
    <source>
        <dbReference type="ARBA" id="ARBA00022960"/>
    </source>
</evidence>
<feature type="transmembrane region" description="Helical" evidence="6">
    <location>
        <begin position="19"/>
        <end position="40"/>
    </location>
</feature>
<evidence type="ECO:0000256" key="1">
    <source>
        <dbReference type="ARBA" id="ARBA00004141"/>
    </source>
</evidence>
<dbReference type="PANTHER" id="PTHR30474">
    <property type="entry name" value="CELL CYCLE PROTEIN"/>
    <property type="match status" value="1"/>
</dbReference>
<feature type="transmembrane region" description="Helical" evidence="6">
    <location>
        <begin position="163"/>
        <end position="191"/>
    </location>
</feature>
<reference evidence="7 8" key="1">
    <citation type="submission" date="2024-09" db="EMBL/GenBank/DDBJ databases">
        <authorList>
            <person name="Sun Q."/>
            <person name="Mori K."/>
        </authorList>
    </citation>
    <scope>NUCLEOTIDE SEQUENCE [LARGE SCALE GENOMIC DNA]</scope>
    <source>
        <strain evidence="7 8">NCAIM B.02604</strain>
    </source>
</reference>